<evidence type="ECO:0000313" key="1">
    <source>
        <dbReference type="EMBL" id="KRX96510.1"/>
    </source>
</evidence>
<proteinExistence type="predicted"/>
<gene>
    <name evidence="1" type="ORF">T4E_10187</name>
</gene>
<reference evidence="1 2" key="1">
    <citation type="submission" date="2015-01" db="EMBL/GenBank/DDBJ databases">
        <title>Evolution of Trichinella species and genotypes.</title>
        <authorList>
            <person name="Korhonen P.K."/>
            <person name="Edoardo P."/>
            <person name="Giuseppe L.R."/>
            <person name="Gasser R.B."/>
        </authorList>
    </citation>
    <scope>NUCLEOTIDE SEQUENCE [LARGE SCALE GENOMIC DNA]</scope>
    <source>
        <strain evidence="1">ISS141</strain>
    </source>
</reference>
<sequence>MTFASLFKEEARPIIIPPSRRPAFKCQLDSYEFDYFHWNVMNAAQCCDVFNFIKGKKLITPIFTSF</sequence>
<name>A0A0V0Y7T8_TRIPS</name>
<protein>
    <submittedName>
        <fullName evidence="1">Uncharacterized protein</fullName>
    </submittedName>
</protein>
<organism evidence="1 2">
    <name type="scientific">Trichinella pseudospiralis</name>
    <name type="common">Parasitic roundworm</name>
    <dbReference type="NCBI Taxonomy" id="6337"/>
    <lineage>
        <taxon>Eukaryota</taxon>
        <taxon>Metazoa</taxon>
        <taxon>Ecdysozoa</taxon>
        <taxon>Nematoda</taxon>
        <taxon>Enoplea</taxon>
        <taxon>Dorylaimia</taxon>
        <taxon>Trichinellida</taxon>
        <taxon>Trichinellidae</taxon>
        <taxon>Trichinella</taxon>
    </lineage>
</organism>
<comment type="caution">
    <text evidence="1">The sequence shown here is derived from an EMBL/GenBank/DDBJ whole genome shotgun (WGS) entry which is preliminary data.</text>
</comment>
<accession>A0A0V0Y7T8</accession>
<dbReference type="Proteomes" id="UP000054815">
    <property type="component" value="Unassembled WGS sequence"/>
</dbReference>
<dbReference type="AlphaFoldDB" id="A0A0V0Y7T8"/>
<evidence type="ECO:0000313" key="2">
    <source>
        <dbReference type="Proteomes" id="UP000054815"/>
    </source>
</evidence>
<dbReference type="EMBL" id="JYDU01000043">
    <property type="protein sequence ID" value="KRX96510.1"/>
    <property type="molecule type" value="Genomic_DNA"/>
</dbReference>